<proteinExistence type="predicted"/>
<sequence length="120" mass="13657">MYTIRSTITPTLYWTEKDNTIALQARDETDKSQLWKIVENGDEKLILNVKSAHAVTYDASNPLLRLEPNEESIKQKFKLAVPGVTSIEYFLDDSQYAIPDKSFVGSGTDNKKQWNISAMK</sequence>
<dbReference type="EMBL" id="CAJVPW010000025">
    <property type="protein sequence ID" value="CAG8439922.1"/>
    <property type="molecule type" value="Genomic_DNA"/>
</dbReference>
<reference evidence="1" key="1">
    <citation type="submission" date="2021-06" db="EMBL/GenBank/DDBJ databases">
        <authorList>
            <person name="Kallberg Y."/>
            <person name="Tangrot J."/>
            <person name="Rosling A."/>
        </authorList>
    </citation>
    <scope>NUCLEOTIDE SEQUENCE</scope>
    <source>
        <strain evidence="1">28 12/20/2015</strain>
    </source>
</reference>
<comment type="caution">
    <text evidence="1">The sequence shown here is derived from an EMBL/GenBank/DDBJ whole genome shotgun (WGS) entry which is preliminary data.</text>
</comment>
<keyword evidence="2" id="KW-1185">Reference proteome</keyword>
<name>A0ACA9JWU9_9GLOM</name>
<evidence type="ECO:0000313" key="1">
    <source>
        <dbReference type="EMBL" id="CAG8439922.1"/>
    </source>
</evidence>
<dbReference type="Proteomes" id="UP000789366">
    <property type="component" value="Unassembled WGS sequence"/>
</dbReference>
<gene>
    <name evidence="1" type="ORF">SPELUC_LOCUS95</name>
</gene>
<protein>
    <submittedName>
        <fullName evidence="1">8602_t:CDS:1</fullName>
    </submittedName>
</protein>
<organism evidence="1 2">
    <name type="scientific">Cetraspora pellucida</name>
    <dbReference type="NCBI Taxonomy" id="1433469"/>
    <lineage>
        <taxon>Eukaryota</taxon>
        <taxon>Fungi</taxon>
        <taxon>Fungi incertae sedis</taxon>
        <taxon>Mucoromycota</taxon>
        <taxon>Glomeromycotina</taxon>
        <taxon>Glomeromycetes</taxon>
        <taxon>Diversisporales</taxon>
        <taxon>Gigasporaceae</taxon>
        <taxon>Cetraspora</taxon>
    </lineage>
</organism>
<accession>A0ACA9JWU9</accession>
<evidence type="ECO:0000313" key="2">
    <source>
        <dbReference type="Proteomes" id="UP000789366"/>
    </source>
</evidence>